<dbReference type="InterPro" id="IPR013430">
    <property type="entry name" value="Toxin_antidote_HigA"/>
</dbReference>
<accession>A0A0F8XP33</accession>
<organism evidence="3">
    <name type="scientific">marine sediment metagenome</name>
    <dbReference type="NCBI Taxonomy" id="412755"/>
    <lineage>
        <taxon>unclassified sequences</taxon>
        <taxon>metagenomes</taxon>
        <taxon>ecological metagenomes</taxon>
    </lineage>
</organism>
<keyword evidence="1" id="KW-0238">DNA-binding</keyword>
<dbReference type="PROSITE" id="PS50943">
    <property type="entry name" value="HTH_CROC1"/>
    <property type="match status" value="1"/>
</dbReference>
<dbReference type="EMBL" id="LAZR01061759">
    <property type="protein sequence ID" value="KKK62920.1"/>
    <property type="molecule type" value="Genomic_DNA"/>
</dbReference>
<sequence length="78" mass="8784">MIRTPPSILVADCIKRSGLTQGEVAEQLGVGRCTVNQLVNNKRRISADMAIRLSDVFGKAPEWWLYRQADWDLLKAGR</sequence>
<evidence type="ECO:0000259" key="2">
    <source>
        <dbReference type="PROSITE" id="PS50943"/>
    </source>
</evidence>
<reference evidence="3" key="1">
    <citation type="journal article" date="2015" name="Nature">
        <title>Complex archaea that bridge the gap between prokaryotes and eukaryotes.</title>
        <authorList>
            <person name="Spang A."/>
            <person name="Saw J.H."/>
            <person name="Jorgensen S.L."/>
            <person name="Zaremba-Niedzwiedzka K."/>
            <person name="Martijn J."/>
            <person name="Lind A.E."/>
            <person name="van Eijk R."/>
            <person name="Schleper C."/>
            <person name="Guy L."/>
            <person name="Ettema T.J."/>
        </authorList>
    </citation>
    <scope>NUCLEOTIDE SEQUENCE</scope>
</reference>
<dbReference type="InterPro" id="IPR001387">
    <property type="entry name" value="Cro/C1-type_HTH"/>
</dbReference>
<dbReference type="Gene3D" id="1.10.260.40">
    <property type="entry name" value="lambda repressor-like DNA-binding domains"/>
    <property type="match status" value="1"/>
</dbReference>
<evidence type="ECO:0000256" key="1">
    <source>
        <dbReference type="ARBA" id="ARBA00023125"/>
    </source>
</evidence>
<dbReference type="PANTHER" id="PTHR36924">
    <property type="entry name" value="ANTITOXIN HIGA-1"/>
    <property type="match status" value="1"/>
</dbReference>
<dbReference type="SUPFAM" id="SSF47413">
    <property type="entry name" value="lambda repressor-like DNA-binding domains"/>
    <property type="match status" value="1"/>
</dbReference>
<feature type="domain" description="HTH cro/C1-type" evidence="2">
    <location>
        <begin position="15"/>
        <end position="64"/>
    </location>
</feature>
<dbReference type="SMART" id="SM00530">
    <property type="entry name" value="HTH_XRE"/>
    <property type="match status" value="1"/>
</dbReference>
<dbReference type="GO" id="GO:0003677">
    <property type="term" value="F:DNA binding"/>
    <property type="evidence" value="ECO:0007669"/>
    <property type="project" value="UniProtKB-KW"/>
</dbReference>
<dbReference type="Pfam" id="PF01381">
    <property type="entry name" value="HTH_3"/>
    <property type="match status" value="1"/>
</dbReference>
<proteinExistence type="predicted"/>
<protein>
    <recommendedName>
        <fullName evidence="2">HTH cro/C1-type domain-containing protein</fullName>
    </recommendedName>
</protein>
<dbReference type="InterPro" id="IPR010982">
    <property type="entry name" value="Lambda_DNA-bd_dom_sf"/>
</dbReference>
<dbReference type="NCBIfam" id="TIGR02607">
    <property type="entry name" value="antidote_HigA"/>
    <property type="match status" value="1"/>
</dbReference>
<dbReference type="PANTHER" id="PTHR36924:SF1">
    <property type="entry name" value="ANTITOXIN HIGA-1"/>
    <property type="match status" value="1"/>
</dbReference>
<name>A0A0F8XP33_9ZZZZ</name>
<dbReference type="CDD" id="cd00093">
    <property type="entry name" value="HTH_XRE"/>
    <property type="match status" value="1"/>
</dbReference>
<comment type="caution">
    <text evidence="3">The sequence shown here is derived from an EMBL/GenBank/DDBJ whole genome shotgun (WGS) entry which is preliminary data.</text>
</comment>
<dbReference type="AlphaFoldDB" id="A0A0F8XP33"/>
<gene>
    <name evidence="3" type="ORF">LCGC14_2999500</name>
</gene>
<evidence type="ECO:0000313" key="3">
    <source>
        <dbReference type="EMBL" id="KKK62920.1"/>
    </source>
</evidence>